<gene>
    <name evidence="5" type="ORF">SAMN05216565_101626</name>
</gene>
<dbReference type="Proteomes" id="UP000199159">
    <property type="component" value="Unassembled WGS sequence"/>
</dbReference>
<dbReference type="EMBL" id="FNJU01000001">
    <property type="protein sequence ID" value="SDP12969.1"/>
    <property type="molecule type" value="Genomic_DNA"/>
</dbReference>
<keyword evidence="6" id="KW-1185">Reference proteome</keyword>
<comment type="similarity">
    <text evidence="2">Belongs to the glycosyl hydrolase 88 family.</text>
</comment>
<evidence type="ECO:0000313" key="5">
    <source>
        <dbReference type="EMBL" id="SDP12969.1"/>
    </source>
</evidence>
<dbReference type="PANTHER" id="PTHR36845">
    <property type="entry name" value="HYDROLASE, PUTATIVE (AFU_ORTHOLOGUE AFUA_7G05090)-RELATED"/>
    <property type="match status" value="1"/>
</dbReference>
<sequence>MANVIILKEKGEKMSDLQWVNEAWSKVNAKVLRTSKKIGANFPHASVNGTYQLEKPYWWTAGFWPGLLWLIYRDTKDESLKTIAEQCEEKLDHVITDYYKLDHDMGFMWTLTSVARYKLLGEEDSKRRALLVANLLLGRFNSQGNYIRAWNPWAEGEDNSGWAIIDCLMNLPLLFWATEVTGDPRYRHAAKKHGQTVLENFIREDGSVHHIIRFDSETGERVEAIGGQGFAPDSAWSRGAGWALYGLALLFKHTNEDKYLQAAKRVSHHFIVNLPEDYVPHWDFRLPDDITKYRDSSAGAIAACGLLLLANQVTQTESKIYKIAGTKILKSLYENYGDWDNENQDGMILSGTSHFPEGKNINVPLIYGDYYFVEGLATLKGDKELFW</sequence>
<evidence type="ECO:0000256" key="1">
    <source>
        <dbReference type="ARBA" id="ARBA00022801"/>
    </source>
</evidence>
<accession>A0A1H0Q8G8</accession>
<dbReference type="SUPFAM" id="SSF48208">
    <property type="entry name" value="Six-hairpin glycosidases"/>
    <property type="match status" value="1"/>
</dbReference>
<evidence type="ECO:0000256" key="3">
    <source>
        <dbReference type="PIRSR" id="PIRSR610905-1"/>
    </source>
</evidence>
<feature type="active site" description="Nucleophile" evidence="3">
    <location>
        <position position="104"/>
    </location>
</feature>
<feature type="binding site" evidence="4">
    <location>
        <position position="104"/>
    </location>
    <ligand>
        <name>substrate</name>
    </ligand>
</feature>
<feature type="binding site" evidence="4">
    <location>
        <position position="166"/>
    </location>
    <ligand>
        <name>substrate</name>
    </ligand>
</feature>
<dbReference type="STRING" id="930152.SAMN05216565_101626"/>
<evidence type="ECO:0000256" key="2">
    <source>
        <dbReference type="ARBA" id="ARBA00038358"/>
    </source>
</evidence>
<dbReference type="PANTHER" id="PTHR36845:SF1">
    <property type="entry name" value="HYDROLASE, PUTATIVE (AFU_ORTHOLOGUE AFUA_7G05090)-RELATED"/>
    <property type="match status" value="1"/>
</dbReference>
<dbReference type="Gene3D" id="1.50.10.10">
    <property type="match status" value="1"/>
</dbReference>
<dbReference type="Pfam" id="PF07470">
    <property type="entry name" value="Glyco_hydro_88"/>
    <property type="match status" value="1"/>
</dbReference>
<dbReference type="InterPro" id="IPR008928">
    <property type="entry name" value="6-hairpin_glycosidase_sf"/>
</dbReference>
<dbReference type="InterPro" id="IPR012341">
    <property type="entry name" value="6hp_glycosidase-like_sf"/>
</dbReference>
<feature type="binding site" evidence="4">
    <location>
        <position position="242"/>
    </location>
    <ligand>
        <name>substrate</name>
    </ligand>
</feature>
<dbReference type="AlphaFoldDB" id="A0A1H0Q8G8"/>
<name>A0A1H0Q8G8_9BACI</name>
<feature type="binding site" evidence="4">
    <location>
        <position position="238"/>
    </location>
    <ligand>
        <name>substrate</name>
    </ligand>
</feature>
<dbReference type="GO" id="GO:0000272">
    <property type="term" value="P:polysaccharide catabolic process"/>
    <property type="evidence" value="ECO:0007669"/>
    <property type="project" value="TreeGrafter"/>
</dbReference>
<dbReference type="GO" id="GO:0052757">
    <property type="term" value="F:chondroitin hydrolase activity"/>
    <property type="evidence" value="ECO:0007669"/>
    <property type="project" value="TreeGrafter"/>
</dbReference>
<evidence type="ECO:0000256" key="4">
    <source>
        <dbReference type="PIRSR" id="PIRSR610905-2"/>
    </source>
</evidence>
<reference evidence="6" key="1">
    <citation type="submission" date="2016-10" db="EMBL/GenBank/DDBJ databases">
        <authorList>
            <person name="Varghese N."/>
            <person name="Submissions S."/>
        </authorList>
    </citation>
    <scope>NUCLEOTIDE SEQUENCE [LARGE SCALE GENOMIC DNA]</scope>
    <source>
        <strain evidence="6">IBRC-M10078</strain>
    </source>
</reference>
<organism evidence="5 6">
    <name type="scientific">Litchfieldia salsa</name>
    <dbReference type="NCBI Taxonomy" id="930152"/>
    <lineage>
        <taxon>Bacteria</taxon>
        <taxon>Bacillati</taxon>
        <taxon>Bacillota</taxon>
        <taxon>Bacilli</taxon>
        <taxon>Bacillales</taxon>
        <taxon>Bacillaceae</taxon>
        <taxon>Litchfieldia</taxon>
    </lineage>
</organism>
<evidence type="ECO:0000313" key="6">
    <source>
        <dbReference type="Proteomes" id="UP000199159"/>
    </source>
</evidence>
<proteinExistence type="inferred from homology"/>
<feature type="active site" description="Proton donor" evidence="3">
    <location>
        <position position="166"/>
    </location>
</feature>
<dbReference type="InterPro" id="IPR052369">
    <property type="entry name" value="UG_Glycosaminoglycan_Hydrolase"/>
</dbReference>
<protein>
    <submittedName>
        <fullName evidence="5">Unsaturated chondroitin disaccharide hydrolase</fullName>
    </submittedName>
</protein>
<dbReference type="InterPro" id="IPR010905">
    <property type="entry name" value="Glyco_hydro_88"/>
</dbReference>
<keyword evidence="1 5" id="KW-0378">Hydrolase</keyword>